<dbReference type="PANTHER" id="PTHR40080">
    <property type="entry name" value="LMO1763 PROTEIN"/>
    <property type="match status" value="1"/>
</dbReference>
<dbReference type="RefSeq" id="WP_207299625.1">
    <property type="nucleotide sequence ID" value="NZ_CP071444.1"/>
</dbReference>
<accession>A0A974XH80</accession>
<dbReference type="InterPro" id="IPR010921">
    <property type="entry name" value="Trp_repressor/repl_initiator"/>
</dbReference>
<organism evidence="1 2">
    <name type="scientific">Alkalibacter rhizosphaerae</name>
    <dbReference type="NCBI Taxonomy" id="2815577"/>
    <lineage>
        <taxon>Bacteria</taxon>
        <taxon>Bacillati</taxon>
        <taxon>Bacillota</taxon>
        <taxon>Clostridia</taxon>
        <taxon>Eubacteriales</taxon>
        <taxon>Eubacteriaceae</taxon>
        <taxon>Alkalibacter</taxon>
    </lineage>
</organism>
<dbReference type="Pfam" id="PF01371">
    <property type="entry name" value="Trp_repressor"/>
    <property type="match status" value="1"/>
</dbReference>
<dbReference type="InterPro" id="IPR038116">
    <property type="entry name" value="TrpR-like_sf"/>
</dbReference>
<dbReference type="AlphaFoldDB" id="A0A974XH80"/>
<dbReference type="GO" id="GO:0043565">
    <property type="term" value="F:sequence-specific DNA binding"/>
    <property type="evidence" value="ECO:0007669"/>
    <property type="project" value="InterPro"/>
</dbReference>
<dbReference type="PANTHER" id="PTHR40080:SF1">
    <property type="entry name" value="TRPR-LIKE PROTEIN YERC_YECD"/>
    <property type="match status" value="1"/>
</dbReference>
<proteinExistence type="predicted"/>
<dbReference type="SUPFAM" id="SSF48295">
    <property type="entry name" value="TrpR-like"/>
    <property type="match status" value="1"/>
</dbReference>
<dbReference type="EMBL" id="CP071444">
    <property type="protein sequence ID" value="QSX08283.1"/>
    <property type="molecule type" value="Genomic_DNA"/>
</dbReference>
<sequence length="90" mass="10446">MNKERFQLLIQCLISLESEEETMAFLEDLCTIKEMEDMQHRLEIAVGLMDGQTFTEVQHETGASSTTVSRVSRCLKYGDGYRRILDRLKK</sequence>
<keyword evidence="2" id="KW-1185">Reference proteome</keyword>
<dbReference type="InterPro" id="IPR013368">
    <property type="entry name" value="YecD_YerC"/>
</dbReference>
<gene>
    <name evidence="1" type="ORF">J0B03_10895</name>
</gene>
<dbReference type="InterPro" id="IPR000831">
    <property type="entry name" value="Trp_repress"/>
</dbReference>
<dbReference type="PIRSF" id="PIRSF012508">
    <property type="entry name" value="YerC"/>
    <property type="match status" value="1"/>
</dbReference>
<dbReference type="GO" id="GO:0003700">
    <property type="term" value="F:DNA-binding transcription factor activity"/>
    <property type="evidence" value="ECO:0007669"/>
    <property type="project" value="InterPro"/>
</dbReference>
<evidence type="ECO:0000313" key="2">
    <source>
        <dbReference type="Proteomes" id="UP000663499"/>
    </source>
</evidence>
<dbReference type="Proteomes" id="UP000663499">
    <property type="component" value="Chromosome"/>
</dbReference>
<name>A0A974XH80_9FIRM</name>
<keyword evidence="1" id="KW-0238">DNA-binding</keyword>
<evidence type="ECO:0000313" key="1">
    <source>
        <dbReference type="EMBL" id="QSX08283.1"/>
    </source>
</evidence>
<dbReference type="KEGG" id="alka:J0B03_10895"/>
<reference evidence="1" key="1">
    <citation type="submission" date="2021-03" db="EMBL/GenBank/DDBJ databases">
        <title>Alkalibacter marinus sp. nov., isolated from tidal flat sediment.</title>
        <authorList>
            <person name="Namirimu T."/>
            <person name="Yang J.-A."/>
            <person name="Yang S.-H."/>
            <person name="Kim Y.-J."/>
            <person name="Kwon K.K."/>
        </authorList>
    </citation>
    <scope>NUCLEOTIDE SEQUENCE</scope>
    <source>
        <strain evidence="1">ES005</strain>
    </source>
</reference>
<dbReference type="Gene3D" id="1.10.1270.10">
    <property type="entry name" value="TrpR-like"/>
    <property type="match status" value="1"/>
</dbReference>
<dbReference type="NCBIfam" id="TIGR02531">
    <property type="entry name" value="yecD_yerC"/>
    <property type="match status" value="1"/>
</dbReference>
<protein>
    <submittedName>
        <fullName evidence="1">DNA-binding transcriptional regulator</fullName>
    </submittedName>
</protein>